<dbReference type="GO" id="GO:0000155">
    <property type="term" value="F:phosphorelay sensor kinase activity"/>
    <property type="evidence" value="ECO:0007669"/>
    <property type="project" value="InterPro"/>
</dbReference>
<dbReference type="GO" id="GO:0016020">
    <property type="term" value="C:membrane"/>
    <property type="evidence" value="ECO:0007669"/>
    <property type="project" value="InterPro"/>
</dbReference>
<evidence type="ECO:0000256" key="5">
    <source>
        <dbReference type="ARBA" id="ARBA00022741"/>
    </source>
</evidence>
<dbReference type="InterPro" id="IPR036890">
    <property type="entry name" value="HATPase_C_sf"/>
</dbReference>
<keyword evidence="7" id="KW-0067">ATP-binding</keyword>
<keyword evidence="9" id="KW-1133">Transmembrane helix</keyword>
<keyword evidence="9" id="KW-0472">Membrane</keyword>
<dbReference type="InterPro" id="IPR050482">
    <property type="entry name" value="Sensor_HK_TwoCompSys"/>
</dbReference>
<dbReference type="PANTHER" id="PTHR24421">
    <property type="entry name" value="NITRATE/NITRITE SENSOR PROTEIN NARX-RELATED"/>
    <property type="match status" value="1"/>
</dbReference>
<dbReference type="SMART" id="SM00387">
    <property type="entry name" value="HATPase_c"/>
    <property type="match status" value="1"/>
</dbReference>
<reference evidence="11" key="1">
    <citation type="journal article" date="2014" name="Int. J. Syst. Evol. Microbiol.">
        <title>Complete genome sequence of Corynebacterium casei LMG S-19264T (=DSM 44701T), isolated from a smear-ripened cheese.</title>
        <authorList>
            <consortium name="US DOE Joint Genome Institute (JGI-PGF)"/>
            <person name="Walter F."/>
            <person name="Albersmeier A."/>
            <person name="Kalinowski J."/>
            <person name="Ruckert C."/>
        </authorList>
    </citation>
    <scope>NUCLEOTIDE SEQUENCE</scope>
    <source>
        <strain evidence="11">JCM 14371</strain>
    </source>
</reference>
<dbReference type="Proteomes" id="UP000635726">
    <property type="component" value="Unassembled WGS sequence"/>
</dbReference>
<evidence type="ECO:0000256" key="8">
    <source>
        <dbReference type="ARBA" id="ARBA00023012"/>
    </source>
</evidence>
<feature type="transmembrane region" description="Helical" evidence="9">
    <location>
        <begin position="205"/>
        <end position="223"/>
    </location>
</feature>
<evidence type="ECO:0000256" key="6">
    <source>
        <dbReference type="ARBA" id="ARBA00022777"/>
    </source>
</evidence>
<proteinExistence type="predicted"/>
<comment type="caution">
    <text evidence="11">The sequence shown here is derived from an EMBL/GenBank/DDBJ whole genome shotgun (WGS) entry which is preliminary data.</text>
</comment>
<keyword evidence="8" id="KW-0902">Two-component regulatory system</keyword>
<evidence type="ECO:0000256" key="7">
    <source>
        <dbReference type="ARBA" id="ARBA00022840"/>
    </source>
</evidence>
<sequence>MSLTVPLSPAGRWRGLLRGPARRLTLAGQYNLASLLVLLASMLVTGWWVGLQIREGVIHRTAATTSLYVENFLVTQLQELGEGPWLPPRRVAAIEDLLARTPLGHEIVSVKIWAPGGRVVYGENAGKVFPVKEDQVRAWRGEVSSDITDLRESENASQRGRYSRLIETYTPMRTEGSARVIAVAEFYQLAGPLEREIRAAQLRSWLVVGGAALLTYLTLSGLVRRGSDTIRAQQVRLEEQVRTLESLLVQNGALNVRVRRAAARHAAHSERFLRRVSSDLHDGPAQDLSYALLRLESLSAFRGLSVDADRDLLSLEGSLASALREMRLIATDLRLPDLEPLDLPGTLQRAVRDHRRRTDTPADLQLHALPDGASLPLKIAAYRIVQEALANAARHARAPLRVEAFVQGDALHLHVSDAGEGMSWDGEALDGHLGLVGMRERAESLGGTFSLRALPGGGTRAEATLPLGGTEGDHD</sequence>
<dbReference type="EMBL" id="BMOE01000003">
    <property type="protein sequence ID" value="GGJ69572.1"/>
    <property type="molecule type" value="Genomic_DNA"/>
</dbReference>
<dbReference type="RefSeq" id="WP_188961418.1">
    <property type="nucleotide sequence ID" value="NZ_BMOE01000003.1"/>
</dbReference>
<dbReference type="SUPFAM" id="SSF55874">
    <property type="entry name" value="ATPase domain of HSP90 chaperone/DNA topoisomerase II/histidine kinase"/>
    <property type="match status" value="1"/>
</dbReference>
<feature type="domain" description="Histidine kinase/HSP90-like ATPase" evidence="10">
    <location>
        <begin position="376"/>
        <end position="469"/>
    </location>
</feature>
<keyword evidence="4" id="KW-0808">Transferase</keyword>
<dbReference type="GO" id="GO:0005524">
    <property type="term" value="F:ATP binding"/>
    <property type="evidence" value="ECO:0007669"/>
    <property type="project" value="UniProtKB-KW"/>
</dbReference>
<evidence type="ECO:0000256" key="2">
    <source>
        <dbReference type="ARBA" id="ARBA00012438"/>
    </source>
</evidence>
<keyword evidence="5" id="KW-0547">Nucleotide-binding</keyword>
<feature type="transmembrane region" description="Helical" evidence="9">
    <location>
        <begin position="32"/>
        <end position="51"/>
    </location>
</feature>
<keyword evidence="9" id="KW-0812">Transmembrane</keyword>
<name>A0A917PBE9_9DEIO</name>
<dbReference type="GO" id="GO:0046983">
    <property type="term" value="F:protein dimerization activity"/>
    <property type="evidence" value="ECO:0007669"/>
    <property type="project" value="InterPro"/>
</dbReference>
<organism evidence="11 12">
    <name type="scientific">Deinococcus aquiradiocola</name>
    <dbReference type="NCBI Taxonomy" id="393059"/>
    <lineage>
        <taxon>Bacteria</taxon>
        <taxon>Thermotogati</taxon>
        <taxon>Deinococcota</taxon>
        <taxon>Deinococci</taxon>
        <taxon>Deinococcales</taxon>
        <taxon>Deinococcaceae</taxon>
        <taxon>Deinococcus</taxon>
    </lineage>
</organism>
<protein>
    <recommendedName>
        <fullName evidence="2">histidine kinase</fullName>
        <ecNumber evidence="2">2.7.13.3</ecNumber>
    </recommendedName>
</protein>
<evidence type="ECO:0000256" key="9">
    <source>
        <dbReference type="SAM" id="Phobius"/>
    </source>
</evidence>
<dbReference type="CDD" id="cd16917">
    <property type="entry name" value="HATPase_UhpB-NarQ-NarX-like"/>
    <property type="match status" value="1"/>
</dbReference>
<dbReference type="InterPro" id="IPR003594">
    <property type="entry name" value="HATPase_dom"/>
</dbReference>
<evidence type="ECO:0000256" key="4">
    <source>
        <dbReference type="ARBA" id="ARBA00022679"/>
    </source>
</evidence>
<evidence type="ECO:0000313" key="11">
    <source>
        <dbReference type="EMBL" id="GGJ69572.1"/>
    </source>
</evidence>
<evidence type="ECO:0000256" key="3">
    <source>
        <dbReference type="ARBA" id="ARBA00022553"/>
    </source>
</evidence>
<reference evidence="11" key="2">
    <citation type="submission" date="2020-09" db="EMBL/GenBank/DDBJ databases">
        <authorList>
            <person name="Sun Q."/>
            <person name="Ohkuma M."/>
        </authorList>
    </citation>
    <scope>NUCLEOTIDE SEQUENCE</scope>
    <source>
        <strain evidence="11">JCM 14371</strain>
    </source>
</reference>
<dbReference type="Pfam" id="PF07730">
    <property type="entry name" value="HisKA_3"/>
    <property type="match status" value="1"/>
</dbReference>
<keyword evidence="6 11" id="KW-0418">Kinase</keyword>
<comment type="catalytic activity">
    <reaction evidence="1">
        <text>ATP + protein L-histidine = ADP + protein N-phospho-L-histidine.</text>
        <dbReference type="EC" id="2.7.13.3"/>
    </reaction>
</comment>
<gene>
    <name evidence="11" type="ORF">GCM10008939_12460</name>
</gene>
<dbReference type="EC" id="2.7.13.3" evidence="2"/>
<evidence type="ECO:0000256" key="1">
    <source>
        <dbReference type="ARBA" id="ARBA00000085"/>
    </source>
</evidence>
<evidence type="ECO:0000313" key="12">
    <source>
        <dbReference type="Proteomes" id="UP000635726"/>
    </source>
</evidence>
<dbReference type="Pfam" id="PF02518">
    <property type="entry name" value="HATPase_c"/>
    <property type="match status" value="1"/>
</dbReference>
<accession>A0A917PBE9</accession>
<keyword evidence="12" id="KW-1185">Reference proteome</keyword>
<evidence type="ECO:0000259" key="10">
    <source>
        <dbReference type="SMART" id="SM00387"/>
    </source>
</evidence>
<dbReference type="AlphaFoldDB" id="A0A917PBE9"/>
<dbReference type="Gene3D" id="3.30.565.10">
    <property type="entry name" value="Histidine kinase-like ATPase, C-terminal domain"/>
    <property type="match status" value="1"/>
</dbReference>
<dbReference type="InterPro" id="IPR011712">
    <property type="entry name" value="Sig_transdc_His_kin_sub3_dim/P"/>
</dbReference>
<dbReference type="PANTHER" id="PTHR24421:SF10">
    <property type="entry name" value="NITRATE_NITRITE SENSOR PROTEIN NARQ"/>
    <property type="match status" value="1"/>
</dbReference>
<keyword evidence="3" id="KW-0597">Phosphoprotein</keyword>